<feature type="transmembrane region" description="Helical" evidence="1">
    <location>
        <begin position="268"/>
        <end position="286"/>
    </location>
</feature>
<evidence type="ECO:0000259" key="3">
    <source>
        <dbReference type="Pfam" id="PF26514"/>
    </source>
</evidence>
<dbReference type="InterPro" id="IPR058486">
    <property type="entry name" value="DUF8173"/>
</dbReference>
<accession>A0AAW9QQE2</accession>
<feature type="domain" description="DUF8173" evidence="3">
    <location>
        <begin position="149"/>
        <end position="282"/>
    </location>
</feature>
<feature type="transmembrane region" description="Helical" evidence="1">
    <location>
        <begin position="183"/>
        <end position="208"/>
    </location>
</feature>
<reference evidence="4 5" key="1">
    <citation type="submission" date="2024-01" db="EMBL/GenBank/DDBJ databases">
        <title>Genomic insights into the taxonomy and metabolism of the cyanobacterium Pannus brasiliensis CCIBt3594.</title>
        <authorList>
            <person name="Machado M."/>
            <person name="Botero N.B."/>
            <person name="Andreote A.P.D."/>
            <person name="Feitosa A.M.T."/>
            <person name="Popin R."/>
            <person name="Sivonen K."/>
            <person name="Fiore M.F."/>
        </authorList>
    </citation>
    <scope>NUCLEOTIDE SEQUENCE [LARGE SCALE GENOMIC DNA]</scope>
    <source>
        <strain evidence="4 5">CCIBt3594</strain>
    </source>
</reference>
<sequence>MKNRTNFRPLLLLLSVLSVIFLSSIALGQTDININDRDLVRIGGDVIVPAGKVVDNARAIGGDVSIEKGARVRETAIAIGGDVILGEKARVDGDAYSIGGDIVRGAGASIGGASRVFTEQGRWDMHGSRQRGMDGFLFHYLLGLASHLLIVLVSGIVGVLLLRWRPRFLLDLADTVRQYPIESILAGLGGIVAVIMLAILLAISLIGIPLLPLLGLSFIGVMLLGTLGVALWIGERAWTKPDSTIVRQFLVGLLILALIGLVPGAGGLVLSAVNLVGFGAVIIWALNRQRPPIDRVDRGSIEGDR</sequence>
<feature type="chain" id="PRO_5043948157" description="DUF8173 domain-containing protein" evidence="2">
    <location>
        <begin position="29"/>
        <end position="305"/>
    </location>
</feature>
<feature type="signal peptide" evidence="2">
    <location>
        <begin position="1"/>
        <end position="28"/>
    </location>
</feature>
<keyword evidence="1" id="KW-0472">Membrane</keyword>
<comment type="caution">
    <text evidence="4">The sequence shown here is derived from an EMBL/GenBank/DDBJ whole genome shotgun (WGS) entry which is preliminary data.</text>
</comment>
<evidence type="ECO:0000256" key="1">
    <source>
        <dbReference type="SAM" id="Phobius"/>
    </source>
</evidence>
<dbReference type="Gene3D" id="2.160.10.10">
    <property type="entry name" value="Hexapeptide repeat proteins"/>
    <property type="match status" value="1"/>
</dbReference>
<organism evidence="4 5">
    <name type="scientific">Pannus brasiliensis CCIBt3594</name>
    <dbReference type="NCBI Taxonomy" id="1427578"/>
    <lineage>
        <taxon>Bacteria</taxon>
        <taxon>Bacillati</taxon>
        <taxon>Cyanobacteriota</taxon>
        <taxon>Cyanophyceae</taxon>
        <taxon>Oscillatoriophycideae</taxon>
        <taxon>Chroococcales</taxon>
        <taxon>Microcystaceae</taxon>
        <taxon>Pannus</taxon>
    </lineage>
</organism>
<dbReference type="SUPFAM" id="SSF51161">
    <property type="entry name" value="Trimeric LpxA-like enzymes"/>
    <property type="match status" value="1"/>
</dbReference>
<feature type="transmembrane region" description="Helical" evidence="1">
    <location>
        <begin position="245"/>
        <end position="262"/>
    </location>
</feature>
<evidence type="ECO:0000313" key="4">
    <source>
        <dbReference type="EMBL" id="MEG3435663.1"/>
    </source>
</evidence>
<evidence type="ECO:0000313" key="5">
    <source>
        <dbReference type="Proteomes" id="UP001328733"/>
    </source>
</evidence>
<dbReference type="Proteomes" id="UP001328733">
    <property type="component" value="Unassembled WGS sequence"/>
</dbReference>
<keyword evidence="2" id="KW-0732">Signal</keyword>
<feature type="transmembrane region" description="Helical" evidence="1">
    <location>
        <begin position="137"/>
        <end position="162"/>
    </location>
</feature>
<evidence type="ECO:0000256" key="2">
    <source>
        <dbReference type="SAM" id="SignalP"/>
    </source>
</evidence>
<dbReference type="InterPro" id="IPR011004">
    <property type="entry name" value="Trimer_LpxA-like_sf"/>
</dbReference>
<keyword evidence="1" id="KW-0812">Transmembrane</keyword>
<keyword evidence="1" id="KW-1133">Transmembrane helix</keyword>
<feature type="transmembrane region" description="Helical" evidence="1">
    <location>
        <begin position="214"/>
        <end position="233"/>
    </location>
</feature>
<dbReference type="GO" id="GO:0031470">
    <property type="term" value="C:carboxysome"/>
    <property type="evidence" value="ECO:0007669"/>
    <property type="project" value="UniProtKB-ARBA"/>
</dbReference>
<dbReference type="AlphaFoldDB" id="A0AAW9QQE2"/>
<proteinExistence type="predicted"/>
<dbReference type="Pfam" id="PF26514">
    <property type="entry name" value="DUF8173"/>
    <property type="match status" value="1"/>
</dbReference>
<dbReference type="EMBL" id="JBAFSM010000001">
    <property type="protein sequence ID" value="MEG3435663.1"/>
    <property type="molecule type" value="Genomic_DNA"/>
</dbReference>
<name>A0AAW9QQE2_9CHRO</name>
<gene>
    <name evidence="4" type="ORF">V0288_00900</name>
</gene>
<protein>
    <recommendedName>
        <fullName evidence="3">DUF8173 domain-containing protein</fullName>
    </recommendedName>
</protein>
<dbReference type="RefSeq" id="WP_332863110.1">
    <property type="nucleotide sequence ID" value="NZ_JBAFSM010000001.1"/>
</dbReference>
<keyword evidence="5" id="KW-1185">Reference proteome</keyword>
<dbReference type="GO" id="GO:0043886">
    <property type="term" value="F:structural constituent of carboxysome shell"/>
    <property type="evidence" value="ECO:0007669"/>
    <property type="project" value="UniProtKB-ARBA"/>
</dbReference>